<dbReference type="InterPro" id="IPR000847">
    <property type="entry name" value="LysR_HTH_N"/>
</dbReference>
<accession>A0ABW3HDQ8</accession>
<dbReference type="InterPro" id="IPR036388">
    <property type="entry name" value="WH-like_DNA-bd_sf"/>
</dbReference>
<evidence type="ECO:0000313" key="6">
    <source>
        <dbReference type="EMBL" id="MFD0949586.1"/>
    </source>
</evidence>
<dbReference type="Proteomes" id="UP001597044">
    <property type="component" value="Unassembled WGS sequence"/>
</dbReference>
<feature type="domain" description="HTH lysR-type" evidence="5">
    <location>
        <begin position="6"/>
        <end position="63"/>
    </location>
</feature>
<dbReference type="Gene3D" id="3.40.190.10">
    <property type="entry name" value="Periplasmic binding protein-like II"/>
    <property type="match status" value="2"/>
</dbReference>
<dbReference type="InterPro" id="IPR050389">
    <property type="entry name" value="LysR-type_TF"/>
</dbReference>
<dbReference type="RefSeq" id="WP_340674699.1">
    <property type="nucleotide sequence ID" value="NZ_JBHTIT010000001.1"/>
</dbReference>
<sequence length="335" mass="38168">MNLERIDLNLLVYLDVLLREQSVTRAAGQLGITQPALSNGLKRLRDLFNDPLLIRSSQGMTPTERALELAPLIRQALSQITDILEPRQEFKPLTSRRVFRIMSSDYAEATLVPALVKALRSEAPDVVLDFLTPSDVSVQDIEQGKVDLAINRFNEMPQSFHQITLWTDSFSCLLNRNNPAALRFNLKNYLDSQHIWVSKTGMGIGFGVNPDRGHLGQIDAALERLGQRRRITIFTRHYQMPALVAHKADLVATLPTRIAKLQQDHPQLVIKEPPFHIPAFELKMAWGPLLHHSPAHRWLRQLITFVARQIAEQEKSAEEESGLARRNARIRRIRE</sequence>
<protein>
    <submittedName>
        <fullName evidence="6">LysR substrate-binding domain-containing protein</fullName>
    </submittedName>
</protein>
<comment type="similarity">
    <text evidence="1">Belongs to the LysR transcriptional regulatory family.</text>
</comment>
<dbReference type="PROSITE" id="PS50931">
    <property type="entry name" value="HTH_LYSR"/>
    <property type="match status" value="1"/>
</dbReference>
<dbReference type="Pfam" id="PF03466">
    <property type="entry name" value="LysR_substrate"/>
    <property type="match status" value="1"/>
</dbReference>
<dbReference type="Gene3D" id="1.10.10.10">
    <property type="entry name" value="Winged helix-like DNA-binding domain superfamily/Winged helix DNA-binding domain"/>
    <property type="match status" value="1"/>
</dbReference>
<evidence type="ECO:0000256" key="1">
    <source>
        <dbReference type="ARBA" id="ARBA00009437"/>
    </source>
</evidence>
<dbReference type="SUPFAM" id="SSF53850">
    <property type="entry name" value="Periplasmic binding protein-like II"/>
    <property type="match status" value="1"/>
</dbReference>
<evidence type="ECO:0000259" key="5">
    <source>
        <dbReference type="PROSITE" id="PS50931"/>
    </source>
</evidence>
<dbReference type="SUPFAM" id="SSF46785">
    <property type="entry name" value="Winged helix' DNA-binding domain"/>
    <property type="match status" value="1"/>
</dbReference>
<dbReference type="Pfam" id="PF00126">
    <property type="entry name" value="HTH_1"/>
    <property type="match status" value="1"/>
</dbReference>
<organism evidence="6 7">
    <name type="scientific">Paraperlucidibaca wandonensis</name>
    <dbReference type="NCBI Taxonomy" id="1268273"/>
    <lineage>
        <taxon>Bacteria</taxon>
        <taxon>Pseudomonadati</taxon>
        <taxon>Pseudomonadota</taxon>
        <taxon>Gammaproteobacteria</taxon>
        <taxon>Moraxellales</taxon>
        <taxon>Moraxellaceae</taxon>
        <taxon>Paraperlucidibaca</taxon>
    </lineage>
</organism>
<dbReference type="CDD" id="cd08417">
    <property type="entry name" value="PBP2_Nitroaromatics_like"/>
    <property type="match status" value="1"/>
</dbReference>
<dbReference type="InterPro" id="IPR005119">
    <property type="entry name" value="LysR_subst-bd"/>
</dbReference>
<keyword evidence="3" id="KW-0238">DNA-binding</keyword>
<dbReference type="PRINTS" id="PR00039">
    <property type="entry name" value="HTHLYSR"/>
</dbReference>
<comment type="caution">
    <text evidence="6">The sequence shown here is derived from an EMBL/GenBank/DDBJ whole genome shotgun (WGS) entry which is preliminary data.</text>
</comment>
<dbReference type="InterPro" id="IPR037402">
    <property type="entry name" value="YidZ_PBP2"/>
</dbReference>
<dbReference type="InterPro" id="IPR036390">
    <property type="entry name" value="WH_DNA-bd_sf"/>
</dbReference>
<dbReference type="PANTHER" id="PTHR30118:SF15">
    <property type="entry name" value="TRANSCRIPTIONAL REGULATORY PROTEIN"/>
    <property type="match status" value="1"/>
</dbReference>
<reference evidence="7" key="1">
    <citation type="journal article" date="2019" name="Int. J. Syst. Evol. Microbiol.">
        <title>The Global Catalogue of Microorganisms (GCM) 10K type strain sequencing project: providing services to taxonomists for standard genome sequencing and annotation.</title>
        <authorList>
            <consortium name="The Broad Institute Genomics Platform"/>
            <consortium name="The Broad Institute Genome Sequencing Center for Infectious Disease"/>
            <person name="Wu L."/>
            <person name="Ma J."/>
        </authorList>
    </citation>
    <scope>NUCLEOTIDE SEQUENCE [LARGE SCALE GENOMIC DNA]</scope>
    <source>
        <strain evidence="7">CCUG 63419</strain>
    </source>
</reference>
<keyword evidence="4" id="KW-0804">Transcription</keyword>
<proteinExistence type="inferred from homology"/>
<gene>
    <name evidence="6" type="ORF">ACFQ0F_04150</name>
</gene>
<evidence type="ECO:0000256" key="4">
    <source>
        <dbReference type="ARBA" id="ARBA00023163"/>
    </source>
</evidence>
<name>A0ABW3HDQ8_9GAMM</name>
<evidence type="ECO:0000256" key="2">
    <source>
        <dbReference type="ARBA" id="ARBA00023015"/>
    </source>
</evidence>
<evidence type="ECO:0000313" key="7">
    <source>
        <dbReference type="Proteomes" id="UP001597044"/>
    </source>
</evidence>
<evidence type="ECO:0000256" key="3">
    <source>
        <dbReference type="ARBA" id="ARBA00023125"/>
    </source>
</evidence>
<keyword evidence="2" id="KW-0805">Transcription regulation</keyword>
<dbReference type="PANTHER" id="PTHR30118">
    <property type="entry name" value="HTH-TYPE TRANSCRIPTIONAL REGULATOR LEUO-RELATED"/>
    <property type="match status" value="1"/>
</dbReference>
<keyword evidence="7" id="KW-1185">Reference proteome</keyword>
<dbReference type="EMBL" id="JBHTIT010000001">
    <property type="protein sequence ID" value="MFD0949586.1"/>
    <property type="molecule type" value="Genomic_DNA"/>
</dbReference>